<name>A0ABT5YPS5_9PROT</name>
<dbReference type="PANTHER" id="PTHR34138:SF1">
    <property type="entry name" value="CELL SHAPE-DETERMINING PROTEIN MREC"/>
    <property type="match status" value="1"/>
</dbReference>
<evidence type="ECO:0000259" key="6">
    <source>
        <dbReference type="Pfam" id="PF04085"/>
    </source>
</evidence>
<dbReference type="InterPro" id="IPR042177">
    <property type="entry name" value="Cell/Rod_1"/>
</dbReference>
<dbReference type="PANTHER" id="PTHR34138">
    <property type="entry name" value="CELL SHAPE-DETERMINING PROTEIN MREC"/>
    <property type="match status" value="1"/>
</dbReference>
<evidence type="ECO:0000313" key="7">
    <source>
        <dbReference type="EMBL" id="MDF2096953.1"/>
    </source>
</evidence>
<evidence type="ECO:0000256" key="4">
    <source>
        <dbReference type="ARBA" id="ARBA00032089"/>
    </source>
</evidence>
<dbReference type="InterPro" id="IPR042175">
    <property type="entry name" value="Cell/Rod_MreC_2"/>
</dbReference>
<dbReference type="RefSeq" id="WP_275823719.1">
    <property type="nucleotide sequence ID" value="NZ_JARHUD010000008.1"/>
</dbReference>
<dbReference type="PIRSF" id="PIRSF038471">
    <property type="entry name" value="MreC"/>
    <property type="match status" value="1"/>
</dbReference>
<comment type="caution">
    <text evidence="7">The sequence shown here is derived from an EMBL/GenBank/DDBJ whole genome shotgun (WGS) entry which is preliminary data.</text>
</comment>
<evidence type="ECO:0000313" key="8">
    <source>
        <dbReference type="Proteomes" id="UP001215503"/>
    </source>
</evidence>
<organism evidence="7 8">
    <name type="scientific">Aquibaculum arenosum</name>
    <dbReference type="NCBI Taxonomy" id="3032591"/>
    <lineage>
        <taxon>Bacteria</taxon>
        <taxon>Pseudomonadati</taxon>
        <taxon>Pseudomonadota</taxon>
        <taxon>Alphaproteobacteria</taxon>
        <taxon>Rhodospirillales</taxon>
        <taxon>Rhodovibrionaceae</taxon>
        <taxon>Aquibaculum</taxon>
    </lineage>
</organism>
<reference evidence="7 8" key="1">
    <citation type="submission" date="2023-03" db="EMBL/GenBank/DDBJ databases">
        <title>Fodinicurvata sp. CAU 1616 isolated from sea sendiment.</title>
        <authorList>
            <person name="Kim W."/>
        </authorList>
    </citation>
    <scope>NUCLEOTIDE SEQUENCE [LARGE SCALE GENOMIC DNA]</scope>
    <source>
        <strain evidence="7 8">CAU 1616</strain>
    </source>
</reference>
<dbReference type="Gene3D" id="2.40.10.350">
    <property type="entry name" value="Rod shape-determining protein MreC, domain 2"/>
    <property type="match status" value="1"/>
</dbReference>
<accession>A0ABT5YPS5</accession>
<keyword evidence="8" id="KW-1185">Reference proteome</keyword>
<evidence type="ECO:0000256" key="1">
    <source>
        <dbReference type="ARBA" id="ARBA00009369"/>
    </source>
</evidence>
<sequence length="292" mass="31108">MPKRSGTVARLTSPVRALVQRFGFLLLIAATIATLALGKADTLLVERARIMVVDSMAPVVALLSEPVQGVEQAMTGLRELAEVRQINESLRAENERLMAWHHKARQLEAENTRLRQLLNLPPDPGARYVSARVIGDNSGAFARSVLVAAGTEDGTAEGHVALSGEGLAGRVVEAGERAARVMLITDISSRIPVSVGLTGERAVMAGDNSAQPRVLYLPPGHQVAPGDRVVTSGHGGVFPPDIPVGVVAAVSEQSVRLRPYVDWTRLDYLRLVDYDLPGLIAPLTDGQAAADE</sequence>
<dbReference type="InterPro" id="IPR007221">
    <property type="entry name" value="MreC"/>
</dbReference>
<dbReference type="Pfam" id="PF04085">
    <property type="entry name" value="MreC"/>
    <property type="match status" value="1"/>
</dbReference>
<dbReference type="InterPro" id="IPR055342">
    <property type="entry name" value="MreC_beta-barrel_core"/>
</dbReference>
<comment type="similarity">
    <text evidence="1 5">Belongs to the MreC family.</text>
</comment>
<dbReference type="Gene3D" id="2.40.10.340">
    <property type="entry name" value="Rod shape-determining protein MreC, domain 1"/>
    <property type="match status" value="1"/>
</dbReference>
<evidence type="ECO:0000256" key="3">
    <source>
        <dbReference type="ARBA" id="ARBA00022960"/>
    </source>
</evidence>
<evidence type="ECO:0000256" key="5">
    <source>
        <dbReference type="PIRNR" id="PIRNR038471"/>
    </source>
</evidence>
<protein>
    <recommendedName>
        <fullName evidence="2 5">Cell shape-determining protein MreC</fullName>
    </recommendedName>
    <alternativeName>
        <fullName evidence="4 5">Cell shape protein MreC</fullName>
    </alternativeName>
</protein>
<comment type="function">
    <text evidence="5">Involved in formation and maintenance of cell shape.</text>
</comment>
<feature type="domain" description="Rod shape-determining protein MreC beta-barrel core" evidence="6">
    <location>
        <begin position="133"/>
        <end position="272"/>
    </location>
</feature>
<proteinExistence type="inferred from homology"/>
<dbReference type="Proteomes" id="UP001215503">
    <property type="component" value="Unassembled WGS sequence"/>
</dbReference>
<evidence type="ECO:0000256" key="2">
    <source>
        <dbReference type="ARBA" id="ARBA00013855"/>
    </source>
</evidence>
<dbReference type="EMBL" id="JARHUD010000008">
    <property type="protein sequence ID" value="MDF2096953.1"/>
    <property type="molecule type" value="Genomic_DNA"/>
</dbReference>
<gene>
    <name evidence="7" type="ORF">P2G67_13305</name>
</gene>
<keyword evidence="3 5" id="KW-0133">Cell shape</keyword>